<evidence type="ECO:0000313" key="1">
    <source>
        <dbReference type="EMBL" id="MDH1318649.1"/>
    </source>
</evidence>
<organism evidence="1 2">
    <name type="scientific">Enterobacter bugandensis</name>
    <dbReference type="NCBI Taxonomy" id="881260"/>
    <lineage>
        <taxon>Bacteria</taxon>
        <taxon>Pseudomonadati</taxon>
        <taxon>Pseudomonadota</taxon>
        <taxon>Gammaproteobacteria</taxon>
        <taxon>Enterobacterales</taxon>
        <taxon>Enterobacteriaceae</taxon>
        <taxon>Enterobacter</taxon>
    </lineage>
</organism>
<dbReference type="EMBL" id="JAOCAP010000004">
    <property type="protein sequence ID" value="MDH1318649.1"/>
    <property type="molecule type" value="Genomic_DNA"/>
</dbReference>
<comment type="caution">
    <text evidence="1">The sequence shown here is derived from an EMBL/GenBank/DDBJ whole genome shotgun (WGS) entry which is preliminary data.</text>
</comment>
<dbReference type="AlphaFoldDB" id="A0AA42PPY1"/>
<dbReference type="GO" id="GO:0005524">
    <property type="term" value="F:ATP binding"/>
    <property type="evidence" value="ECO:0007669"/>
    <property type="project" value="UniProtKB-KW"/>
</dbReference>
<dbReference type="Gene3D" id="3.30.565.10">
    <property type="entry name" value="Histidine kinase-like ATPase, C-terminal domain"/>
    <property type="match status" value="1"/>
</dbReference>
<sequence>MSDKIDASPTKEFFIDMLTRDIALDRSLLDLIDNSVDAARENNKINAQISINYSDDIFTIYDDCGGMDINSAQNYAFRFGRPKDNPATPNSVGQFGVGMKRTLFKLGKKFQVFSKKNNDFFSINIDVDEWKTDDKDWTFNIDYDTEIDINDGETKIIVRDIYPDISQQLSLDTFINSLSQEISIAHFKSINSGLSIYINDKKVSNYEISFLQSQELGVYSKSYTYEGVNVRITTGISERKLDEGGWYIVCNGRLVESAEQSRITGWQVDGVPKYHPDYAFFRGVVEFDCQDSSKLPWTTTKTGVDRDNAIFRSALHEMKIAIRPIISFLRDRTKEDMQYKSGYLDSRPLNESIENARQVLLHSVQPSESFLRPKMAEKKDMPQIATIQYTVLLEEIEKVKNSLNATTNKEVGEETFKYYMSYECK</sequence>
<dbReference type="RefSeq" id="WP_188512211.1">
    <property type="nucleotide sequence ID" value="NZ_JAOCAP010000004.1"/>
</dbReference>
<proteinExistence type="predicted"/>
<keyword evidence="1" id="KW-0547">Nucleotide-binding</keyword>
<evidence type="ECO:0000313" key="2">
    <source>
        <dbReference type="Proteomes" id="UP001158416"/>
    </source>
</evidence>
<keyword evidence="1" id="KW-0067">ATP-binding</keyword>
<dbReference type="Proteomes" id="UP001158416">
    <property type="component" value="Unassembled WGS sequence"/>
</dbReference>
<name>A0AA42PPY1_9ENTR</name>
<dbReference type="InterPro" id="IPR036890">
    <property type="entry name" value="HATPase_C_sf"/>
</dbReference>
<gene>
    <name evidence="1" type="ORF">N5C39_09770</name>
</gene>
<reference evidence="1" key="1">
    <citation type="submission" date="2022-09" db="EMBL/GenBank/DDBJ databases">
        <title>Intensive care unit water sources are persistently colonized with multi-drug resistant bacteria and are the site of extensive horizontal gene transfer of antibiotic resistance genes.</title>
        <authorList>
            <person name="Diorio-Toth L."/>
        </authorList>
    </citation>
    <scope>NUCLEOTIDE SEQUENCE</scope>
    <source>
        <strain evidence="1">GD03936</strain>
    </source>
</reference>
<dbReference type="SUPFAM" id="SSF55874">
    <property type="entry name" value="ATPase domain of HSP90 chaperone/DNA topoisomerase II/histidine kinase"/>
    <property type="match status" value="1"/>
</dbReference>
<accession>A0AA42PPY1</accession>
<protein>
    <submittedName>
        <fullName evidence="1">ATP-binding protein</fullName>
    </submittedName>
</protein>
<dbReference type="Pfam" id="PF13589">
    <property type="entry name" value="HATPase_c_3"/>
    <property type="match status" value="1"/>
</dbReference>